<comment type="caution">
    <text evidence="1">The sequence shown here is derived from an EMBL/GenBank/DDBJ whole genome shotgun (WGS) entry which is preliminary data.</text>
</comment>
<gene>
    <name evidence="1" type="ORF">AOB46_03380</name>
</gene>
<dbReference type="Proteomes" id="UP000037953">
    <property type="component" value="Unassembled WGS sequence"/>
</dbReference>
<dbReference type="RefSeq" id="WP_062696622.1">
    <property type="nucleotide sequence ID" value="NZ_LJOD01000001.1"/>
</dbReference>
<proteinExistence type="predicted"/>
<reference evidence="2" key="2">
    <citation type="submission" date="2015-09" db="EMBL/GenBank/DDBJ databases">
        <title>Draft genome sequence of a multidrug-resistant Chryseobacterium indologenes isolate from Malaysia.</title>
        <authorList>
            <person name="Yu C.Y."/>
            <person name="Ang G.Y."/>
            <person name="Chan K.-G."/>
        </authorList>
    </citation>
    <scope>NUCLEOTIDE SEQUENCE [LARGE SCALE GENOMIC DNA]</scope>
    <source>
        <strain evidence="2">CI_885</strain>
    </source>
</reference>
<dbReference type="OrthoDB" id="6315383at2"/>
<reference evidence="1 2" key="1">
    <citation type="journal article" date="2015" name="Genom Data">
        <title>Draft genome sequence of a multidrug-resistant Chryseobacterium indologenes isolate from Malaysia.</title>
        <authorList>
            <person name="Yu C.Y."/>
            <person name="Ang G.Y."/>
            <person name="Cheng H.J."/>
            <person name="Cheong Y.M."/>
            <person name="Yin W.F."/>
            <person name="Chan K.G."/>
        </authorList>
    </citation>
    <scope>NUCLEOTIDE SEQUENCE [LARGE SCALE GENOMIC DNA]</scope>
    <source>
        <strain evidence="1 2">CI_885</strain>
    </source>
</reference>
<protein>
    <recommendedName>
        <fullName evidence="3">Peptidase S74 domain-containing protein</fullName>
    </recommendedName>
</protein>
<dbReference type="AlphaFoldDB" id="A0A0N0IYD7"/>
<evidence type="ECO:0000313" key="1">
    <source>
        <dbReference type="EMBL" id="KPE53043.1"/>
    </source>
</evidence>
<sequence>MSIPLNTIYSYFETGDFPTQEQFQASWSSFWHKDESIPTSKITGLENLLQNKVDKPLYELHLSDPEAHASFLAKRNASNLSASDKQAWKEALNVGELPENVATVDSDPLIGNVYTKTQSKDQFMMIDDYVNSEGKITADKLEALALTRIFKAAEETIDDFIYNSDAYQYEESDIVAIPYYVAVDQDINGAPVPEPKYTLYFYIGGDKKNVNNYLNTGVSTVSISMVKGLSERLDSKVDKPLTDGIYHIERREGVTSTVLATAETLASVMNRNNYAPKGIAFTEETDGTGQPGKDAVLRANPATYSFSFGNINTAHTGVYNIAIGYNNMPAITDGSSNTAIGHFAAQGLTSGGANVALGLDSAKGLTTGDDNTLIGVSAGYGIEGGSGNTMLGKWTGCNIKGNNNTFLGYQAGLNWGKGGSGRWSSNIVIGANTTGHPMGVWGENSIIIGSNLELNGQQYNKFIINNFTAKDNNYYKTHFIEGNFAERWLRFDTSLQVLRMPAADASYTKNIVARPDGTFGTEDKVDNVPLNGTRLGKPLNGSFEFSNESLGMFYCGPSVLNINDGAISMVTNNSNVLVTASKASMSNGFKSIDIESSNTHIDVKSDLRGPGLLGADYYGYNYQPNSFVQKQWVEEQLQYANKRPYEVYTAFLNFTEDGRFDPLFLGLENTIGDIEWKHDSEGRYLGTFKEEHYGNWWLDSKINNFDKDLVSCRIKSLDARTISLDIFRMLDFRPIEISGNVGIIEIRLYPGVD</sequence>
<name>A0A0N0IYD7_CHRID</name>
<evidence type="ECO:0000313" key="2">
    <source>
        <dbReference type="Proteomes" id="UP000037953"/>
    </source>
</evidence>
<dbReference type="EMBL" id="LJOD01000001">
    <property type="protein sequence ID" value="KPE53043.1"/>
    <property type="molecule type" value="Genomic_DNA"/>
</dbReference>
<evidence type="ECO:0008006" key="3">
    <source>
        <dbReference type="Google" id="ProtNLM"/>
    </source>
</evidence>
<organism evidence="1 2">
    <name type="scientific">Chryseobacterium indologenes</name>
    <name type="common">Flavobacterium indologenes</name>
    <dbReference type="NCBI Taxonomy" id="253"/>
    <lineage>
        <taxon>Bacteria</taxon>
        <taxon>Pseudomonadati</taxon>
        <taxon>Bacteroidota</taxon>
        <taxon>Flavobacteriia</taxon>
        <taxon>Flavobacteriales</taxon>
        <taxon>Weeksellaceae</taxon>
        <taxon>Chryseobacterium group</taxon>
        <taxon>Chryseobacterium</taxon>
    </lineage>
</organism>
<accession>A0A0N0IYD7</accession>
<dbReference type="PATRIC" id="fig|253.9.peg.717"/>